<proteinExistence type="predicted"/>
<dbReference type="EMBL" id="QEAQ01000006">
    <property type="protein sequence ID" value="TPX61604.1"/>
    <property type="molecule type" value="Genomic_DNA"/>
</dbReference>
<feature type="region of interest" description="Disordered" evidence="1">
    <location>
        <begin position="1"/>
        <end position="55"/>
    </location>
</feature>
<feature type="compositionally biased region" description="Basic residues" evidence="1">
    <location>
        <begin position="197"/>
        <end position="210"/>
    </location>
</feature>
<dbReference type="AlphaFoldDB" id="A0A507ECT2"/>
<feature type="compositionally biased region" description="Basic and acidic residues" evidence="1">
    <location>
        <begin position="271"/>
        <end position="284"/>
    </location>
</feature>
<organism evidence="2 3">
    <name type="scientific">Powellomyces hirtus</name>
    <dbReference type="NCBI Taxonomy" id="109895"/>
    <lineage>
        <taxon>Eukaryota</taxon>
        <taxon>Fungi</taxon>
        <taxon>Fungi incertae sedis</taxon>
        <taxon>Chytridiomycota</taxon>
        <taxon>Chytridiomycota incertae sedis</taxon>
        <taxon>Chytridiomycetes</taxon>
        <taxon>Spizellomycetales</taxon>
        <taxon>Powellomycetaceae</taxon>
        <taxon>Powellomyces</taxon>
    </lineage>
</organism>
<feature type="compositionally biased region" description="Basic and acidic residues" evidence="1">
    <location>
        <begin position="8"/>
        <end position="24"/>
    </location>
</feature>
<dbReference type="InterPro" id="IPR044688">
    <property type="entry name" value="SCI-1-like"/>
</dbReference>
<accession>A0A507ECT2</accession>
<feature type="compositionally biased region" description="Basic and acidic residues" evidence="1">
    <location>
        <begin position="33"/>
        <end position="49"/>
    </location>
</feature>
<dbReference type="PANTHER" id="PTHR34117">
    <property type="entry name" value="STYLE CELL-CYCLE INHIBITOR 1"/>
    <property type="match status" value="1"/>
</dbReference>
<evidence type="ECO:0000313" key="3">
    <source>
        <dbReference type="Proteomes" id="UP000318582"/>
    </source>
</evidence>
<comment type="caution">
    <text evidence="2">The sequence shown here is derived from an EMBL/GenBank/DDBJ whole genome shotgun (WGS) entry which is preliminary data.</text>
</comment>
<feature type="compositionally biased region" description="Basic and acidic residues" evidence="1">
    <location>
        <begin position="222"/>
        <end position="245"/>
    </location>
</feature>
<evidence type="ECO:0000256" key="1">
    <source>
        <dbReference type="SAM" id="MobiDB-lite"/>
    </source>
</evidence>
<feature type="compositionally biased region" description="Polar residues" evidence="1">
    <location>
        <begin position="254"/>
        <end position="264"/>
    </location>
</feature>
<evidence type="ECO:0000313" key="2">
    <source>
        <dbReference type="EMBL" id="TPX61604.1"/>
    </source>
</evidence>
<dbReference type="Proteomes" id="UP000318582">
    <property type="component" value="Unassembled WGS sequence"/>
</dbReference>
<feature type="region of interest" description="Disordered" evidence="1">
    <location>
        <begin position="154"/>
        <end position="284"/>
    </location>
</feature>
<reference evidence="2 3" key="1">
    <citation type="journal article" date="2019" name="Sci. Rep.">
        <title>Comparative genomics of chytrid fungi reveal insights into the obligate biotrophic and pathogenic lifestyle of Synchytrium endobioticum.</title>
        <authorList>
            <person name="van de Vossenberg B.T.L.H."/>
            <person name="Warris S."/>
            <person name="Nguyen H.D.T."/>
            <person name="van Gent-Pelzer M.P.E."/>
            <person name="Joly D.L."/>
            <person name="van de Geest H.C."/>
            <person name="Bonants P.J.M."/>
            <person name="Smith D.S."/>
            <person name="Levesque C.A."/>
            <person name="van der Lee T.A.J."/>
        </authorList>
    </citation>
    <scope>NUCLEOTIDE SEQUENCE [LARGE SCALE GENOMIC DNA]</scope>
    <source>
        <strain evidence="2 3">CBS 809.83</strain>
    </source>
</reference>
<dbReference type="STRING" id="109895.A0A507ECT2"/>
<gene>
    <name evidence="2" type="ORF">PhCBS80983_g00948</name>
</gene>
<feature type="compositionally biased region" description="Basic and acidic residues" evidence="1">
    <location>
        <begin position="164"/>
        <end position="184"/>
    </location>
</feature>
<protein>
    <submittedName>
        <fullName evidence="2">Uncharacterized protein</fullName>
    </submittedName>
</protein>
<keyword evidence="3" id="KW-1185">Reference proteome</keyword>
<dbReference type="PANTHER" id="PTHR34117:SF1">
    <property type="entry name" value="STYLE CELL-CYCLE INHIBITOR 1"/>
    <property type="match status" value="1"/>
</dbReference>
<sequence length="321" mass="37477">MGSYGVESSKRRASELDEKRDSKQSKRKSKKSRRDDKHSGPEDNDHEDYSQYSKARYGKPVLTEDDYFAKSTEFQTWLRIDKKKYFNDLSGRSAREYFVKFAKRWNKGKLEKRYYDGIVSSDVPAAERTRHQWKFKNIDESEMITAQDSVHALTQSSEQFARPLTREEQKNRAEAEARPRTGLEKDEELDRAERSRLMKRKEHRDSRKHHEMVLDELVPKATGREAQLEKKRATNQYHRQERDLDVEIPDSDLMGTNSGPTGDSSLAAYKRVQERRDERRNMARDEKAQAMAGKVSAYQAKEDQTLAMFKQMAQSRFGGSG</sequence>
<name>A0A507ECT2_9FUNG</name>